<dbReference type="GO" id="GO:0005886">
    <property type="term" value="C:plasma membrane"/>
    <property type="evidence" value="ECO:0007669"/>
    <property type="project" value="UniProtKB-SubCell"/>
</dbReference>
<dbReference type="OrthoDB" id="9768187at2"/>
<dbReference type="GO" id="GO:0008360">
    <property type="term" value="P:regulation of cell shape"/>
    <property type="evidence" value="ECO:0007669"/>
    <property type="project" value="UniProtKB-KW"/>
</dbReference>
<keyword evidence="6 11" id="KW-0133">Cell shape</keyword>
<feature type="transmembrane region" description="Helical" evidence="11">
    <location>
        <begin position="115"/>
        <end position="136"/>
    </location>
</feature>
<comment type="caution">
    <text evidence="12">The sequence shown here is derived from an EMBL/GenBank/DDBJ whole genome shotgun (WGS) entry which is preliminary data.</text>
</comment>
<evidence type="ECO:0000313" key="13">
    <source>
        <dbReference type="Proteomes" id="UP000009881"/>
    </source>
</evidence>
<keyword evidence="5 11" id="KW-0812">Transmembrane</keyword>
<protein>
    <recommendedName>
        <fullName evidence="11">Peptidoglycan glycosyltransferase MrdB</fullName>
        <shortName evidence="11">PGT</shortName>
        <ecNumber evidence="11">2.4.99.28</ecNumber>
    </recommendedName>
    <alternativeName>
        <fullName evidence="11">Cell elongation protein RodA</fullName>
    </alternativeName>
    <alternativeName>
        <fullName evidence="11">Cell wall polymerase</fullName>
    </alternativeName>
    <alternativeName>
        <fullName evidence="11">Peptidoglycan polymerase</fullName>
        <shortName evidence="11">PG polymerase</shortName>
    </alternativeName>
</protein>
<evidence type="ECO:0000313" key="12">
    <source>
        <dbReference type="EMBL" id="EKV26585.1"/>
    </source>
</evidence>
<keyword evidence="7 11" id="KW-0573">Peptidoglycan synthesis</keyword>
<evidence type="ECO:0000256" key="11">
    <source>
        <dbReference type="HAMAP-Rule" id="MF_02079"/>
    </source>
</evidence>
<evidence type="ECO:0000256" key="4">
    <source>
        <dbReference type="ARBA" id="ARBA00022679"/>
    </source>
</evidence>
<dbReference type="GO" id="GO:0015648">
    <property type="term" value="F:lipid-linked peptidoglycan transporter activity"/>
    <property type="evidence" value="ECO:0007669"/>
    <property type="project" value="TreeGrafter"/>
</dbReference>
<feature type="transmembrane region" description="Helical" evidence="11">
    <location>
        <begin position="83"/>
        <end position="103"/>
    </location>
</feature>
<comment type="function">
    <text evidence="11">Peptidoglycan polymerase that is essential for cell wall elongation.</text>
</comment>
<keyword evidence="13" id="KW-1185">Reference proteome</keyword>
<evidence type="ECO:0000256" key="3">
    <source>
        <dbReference type="ARBA" id="ARBA00022676"/>
    </source>
</evidence>
<keyword evidence="2 11" id="KW-1003">Cell membrane</keyword>
<dbReference type="AlphaFoldDB" id="K9GKP5"/>
<name>K9GKP5_9PROT</name>
<dbReference type="GO" id="GO:0009252">
    <property type="term" value="P:peptidoglycan biosynthetic process"/>
    <property type="evidence" value="ECO:0007669"/>
    <property type="project" value="UniProtKB-UniRule"/>
</dbReference>
<evidence type="ECO:0000256" key="2">
    <source>
        <dbReference type="ARBA" id="ARBA00022475"/>
    </source>
</evidence>
<dbReference type="HAMAP" id="MF_02079">
    <property type="entry name" value="PGT_RodA"/>
    <property type="match status" value="1"/>
</dbReference>
<dbReference type="PANTHER" id="PTHR30474:SF1">
    <property type="entry name" value="PEPTIDOGLYCAN GLYCOSYLTRANSFERASE MRDB"/>
    <property type="match status" value="1"/>
</dbReference>
<evidence type="ECO:0000256" key="9">
    <source>
        <dbReference type="ARBA" id="ARBA00023136"/>
    </source>
</evidence>
<dbReference type="Proteomes" id="UP000009881">
    <property type="component" value="Unassembled WGS sequence"/>
</dbReference>
<keyword evidence="8 11" id="KW-1133">Transmembrane helix</keyword>
<keyword evidence="3 11" id="KW-0328">Glycosyltransferase</keyword>
<proteinExistence type="inferred from homology"/>
<keyword evidence="11" id="KW-0997">Cell inner membrane</keyword>
<dbReference type="PATRIC" id="fig|1238182.3.peg.4252"/>
<comment type="subcellular location">
    <subcellularLocation>
        <location evidence="11">Cell inner membrane</location>
        <topology evidence="11">Multi-pass membrane protein</topology>
    </subcellularLocation>
    <subcellularLocation>
        <location evidence="1">Membrane</location>
        <topology evidence="1">Multi-pass membrane protein</topology>
    </subcellularLocation>
</comment>
<feature type="transmembrane region" description="Helical" evidence="11">
    <location>
        <begin position="20"/>
        <end position="46"/>
    </location>
</feature>
<gene>
    <name evidence="11" type="primary">mrdB</name>
    <name evidence="11" type="synonym">rodA</name>
    <name evidence="12" type="ORF">C882_2297</name>
</gene>
<dbReference type="STRING" id="1238182.C882_2297"/>
<organism evidence="12 13">
    <name type="scientific">Caenispirillum salinarum AK4</name>
    <dbReference type="NCBI Taxonomy" id="1238182"/>
    <lineage>
        <taxon>Bacteria</taxon>
        <taxon>Pseudomonadati</taxon>
        <taxon>Pseudomonadota</taxon>
        <taxon>Alphaproteobacteria</taxon>
        <taxon>Rhodospirillales</taxon>
        <taxon>Novispirillaceae</taxon>
        <taxon>Caenispirillum</taxon>
    </lineage>
</organism>
<dbReference type="InterPro" id="IPR011923">
    <property type="entry name" value="RodA/MrdB"/>
</dbReference>
<feature type="transmembrane region" description="Helical" evidence="11">
    <location>
        <begin position="314"/>
        <end position="341"/>
    </location>
</feature>
<keyword evidence="10 11" id="KW-0961">Cell wall biogenesis/degradation</keyword>
<dbReference type="InterPro" id="IPR018365">
    <property type="entry name" value="Cell_cycle_FtsW-rel_CS"/>
</dbReference>
<reference evidence="12 13" key="1">
    <citation type="journal article" date="2013" name="Genome Announc.">
        <title>Draft Genome Sequence of an Alphaproteobacterium, Caenispirillum salinarum AK4(T), Isolated from a Solar Saltern.</title>
        <authorList>
            <person name="Khatri I."/>
            <person name="Singh A."/>
            <person name="Korpole S."/>
            <person name="Pinnaka A.K."/>
            <person name="Subramanian S."/>
        </authorList>
    </citation>
    <scope>NUCLEOTIDE SEQUENCE [LARGE SCALE GENOMIC DNA]</scope>
    <source>
        <strain evidence="12 13">AK4</strain>
    </source>
</reference>
<dbReference type="UniPathway" id="UPA00219"/>
<dbReference type="eggNOG" id="COG0772">
    <property type="taxonomic scope" value="Bacteria"/>
</dbReference>
<feature type="transmembrane region" description="Helical" evidence="11">
    <location>
        <begin position="347"/>
        <end position="370"/>
    </location>
</feature>
<accession>K9GKP5</accession>
<dbReference type="GO" id="GO:0008955">
    <property type="term" value="F:peptidoglycan glycosyltransferase activity"/>
    <property type="evidence" value="ECO:0007669"/>
    <property type="project" value="UniProtKB-UniRule"/>
</dbReference>
<dbReference type="PROSITE" id="PS00428">
    <property type="entry name" value="FTSW_RODA_SPOVE"/>
    <property type="match status" value="1"/>
</dbReference>
<evidence type="ECO:0000256" key="6">
    <source>
        <dbReference type="ARBA" id="ARBA00022960"/>
    </source>
</evidence>
<comment type="pathway">
    <text evidence="11">Cell wall biogenesis; peptidoglycan biosynthesis.</text>
</comment>
<dbReference type="Pfam" id="PF01098">
    <property type="entry name" value="FTSW_RODA_SPOVE"/>
    <property type="match status" value="1"/>
</dbReference>
<evidence type="ECO:0000256" key="7">
    <source>
        <dbReference type="ARBA" id="ARBA00022984"/>
    </source>
</evidence>
<dbReference type="NCBIfam" id="TIGR02210">
    <property type="entry name" value="rodA_shape"/>
    <property type="match status" value="1"/>
</dbReference>
<dbReference type="GO" id="GO:0032153">
    <property type="term" value="C:cell division site"/>
    <property type="evidence" value="ECO:0007669"/>
    <property type="project" value="TreeGrafter"/>
</dbReference>
<evidence type="ECO:0000256" key="5">
    <source>
        <dbReference type="ARBA" id="ARBA00022692"/>
    </source>
</evidence>
<dbReference type="EC" id="2.4.99.28" evidence="11"/>
<feature type="transmembrane region" description="Helical" evidence="11">
    <location>
        <begin position="148"/>
        <end position="165"/>
    </location>
</feature>
<dbReference type="GO" id="GO:0071555">
    <property type="term" value="P:cell wall organization"/>
    <property type="evidence" value="ECO:0007669"/>
    <property type="project" value="UniProtKB-KW"/>
</dbReference>
<dbReference type="InterPro" id="IPR001182">
    <property type="entry name" value="FtsW/RodA"/>
</dbReference>
<evidence type="ECO:0000256" key="1">
    <source>
        <dbReference type="ARBA" id="ARBA00004141"/>
    </source>
</evidence>
<dbReference type="GO" id="GO:0051301">
    <property type="term" value="P:cell division"/>
    <property type="evidence" value="ECO:0007669"/>
    <property type="project" value="InterPro"/>
</dbReference>
<feature type="transmembrane region" description="Helical" evidence="11">
    <location>
        <begin position="171"/>
        <end position="187"/>
    </location>
</feature>
<evidence type="ECO:0000256" key="8">
    <source>
        <dbReference type="ARBA" id="ARBA00022989"/>
    </source>
</evidence>
<evidence type="ECO:0000256" key="10">
    <source>
        <dbReference type="ARBA" id="ARBA00023316"/>
    </source>
</evidence>
<comment type="similarity">
    <text evidence="11">Belongs to the SEDS family. MrdB/RodA subfamily.</text>
</comment>
<feature type="transmembrane region" description="Helical" evidence="11">
    <location>
        <begin position="194"/>
        <end position="212"/>
    </location>
</feature>
<keyword evidence="9 11" id="KW-0472">Membrane</keyword>
<keyword evidence="4 11" id="KW-0808">Transferase</keyword>
<comment type="catalytic activity">
    <reaction evidence="11">
        <text>[GlcNAc-(1-&gt;4)-Mur2Ac(oyl-L-Ala-gamma-D-Glu-L-Lys-D-Ala-D-Ala)](n)-di-trans,octa-cis-undecaprenyl diphosphate + beta-D-GlcNAc-(1-&gt;4)-Mur2Ac(oyl-L-Ala-gamma-D-Glu-L-Lys-D-Ala-D-Ala)-di-trans,octa-cis-undecaprenyl diphosphate = [GlcNAc-(1-&gt;4)-Mur2Ac(oyl-L-Ala-gamma-D-Glu-L-Lys-D-Ala-D-Ala)](n+1)-di-trans,octa-cis-undecaprenyl diphosphate + di-trans,octa-cis-undecaprenyl diphosphate + H(+)</text>
        <dbReference type="Rhea" id="RHEA:23708"/>
        <dbReference type="Rhea" id="RHEA-COMP:9602"/>
        <dbReference type="Rhea" id="RHEA-COMP:9603"/>
        <dbReference type="ChEBI" id="CHEBI:15378"/>
        <dbReference type="ChEBI" id="CHEBI:58405"/>
        <dbReference type="ChEBI" id="CHEBI:60033"/>
        <dbReference type="ChEBI" id="CHEBI:78435"/>
        <dbReference type="EC" id="2.4.99.28"/>
    </reaction>
</comment>
<sequence length="385" mass="42385">MSEFLSPRLRRGDMTFGEKLWQVSWSLVFFISLIAGVGFLMLYSAANGAWDPWASRQMVRYAVGLGVMLVIAMIDVRQLMRWAYPIYGVVFVLLVGVEVRGSIGMGAQRWIDLGFFQLQPSELMKVALVLALARYFHGASLEDVGRPFYLVPPMLMVFAPAALVLKQPDLGTALMLIAGSGVIFFMAGVRLWKFGVVLGLAVAAVPIAWGFLRDYQKARVLTFLNPENDPLGTGYHILQSKIALGSGGVFGKGFLQGTQSHLNFLPERQTDFIFTMMAEEFGMAGGLVLLALYVVVLIYGFAIAIRSRHQFGRLVAIGITTTFFLYIFINIAMVMGLIPVVGVPLPLISYGGTAMLTLMIGFGCLMSVHVHRDVQMGRRGGYEEP</sequence>
<dbReference type="EMBL" id="ANHY01000027">
    <property type="protein sequence ID" value="EKV26585.1"/>
    <property type="molecule type" value="Genomic_DNA"/>
</dbReference>
<feature type="transmembrane region" description="Helical" evidence="11">
    <location>
        <begin position="58"/>
        <end position="76"/>
    </location>
</feature>
<dbReference type="RefSeq" id="WP_009542692.1">
    <property type="nucleotide sequence ID" value="NZ_ANHY01000027.1"/>
</dbReference>
<feature type="transmembrane region" description="Helical" evidence="11">
    <location>
        <begin position="281"/>
        <end position="302"/>
    </location>
</feature>
<dbReference type="PANTHER" id="PTHR30474">
    <property type="entry name" value="CELL CYCLE PROTEIN"/>
    <property type="match status" value="1"/>
</dbReference>